<dbReference type="PANTHER" id="PTHR43311">
    <property type="entry name" value="GLUTAMATE--TRNA LIGASE"/>
    <property type="match status" value="1"/>
</dbReference>
<name>A0A0D2JML3_9BACT</name>
<dbReference type="InterPro" id="IPR000924">
    <property type="entry name" value="Glu/Gln-tRNA-synth"/>
</dbReference>
<feature type="domain" description="Glutamyl/glutaminyl-tRNA synthetase class Ib catalytic" evidence="8">
    <location>
        <begin position="6"/>
        <end position="322"/>
    </location>
</feature>
<dbReference type="InterPro" id="IPR049940">
    <property type="entry name" value="GluQ/Sye"/>
</dbReference>
<accession>A0A0D2JML3</accession>
<dbReference type="NCBIfam" id="TIGR00464">
    <property type="entry name" value="gltX_bact"/>
    <property type="match status" value="1"/>
</dbReference>
<comment type="subunit">
    <text evidence="7">Monomer.</text>
</comment>
<dbReference type="GO" id="GO:0005524">
    <property type="term" value="F:ATP binding"/>
    <property type="evidence" value="ECO:0007669"/>
    <property type="project" value="UniProtKB-UniRule"/>
</dbReference>
<comment type="function">
    <text evidence="7">Catalyzes the attachment of glutamate to tRNA(Glu) in a two-step reaction: glutamate is first activated by ATP to form Glu-AMP and then transferred to the acceptor end of tRNA(Glu).</text>
</comment>
<evidence type="ECO:0000256" key="6">
    <source>
        <dbReference type="ARBA" id="ARBA00023146"/>
    </source>
</evidence>
<dbReference type="PANTHER" id="PTHR43311:SF2">
    <property type="entry name" value="GLUTAMATE--TRNA LIGASE, MITOCHONDRIAL-RELATED"/>
    <property type="match status" value="1"/>
</dbReference>
<evidence type="ECO:0000256" key="1">
    <source>
        <dbReference type="ARBA" id="ARBA00007894"/>
    </source>
</evidence>
<comment type="caution">
    <text evidence="7">Lacks conserved residue(s) required for the propagation of feature annotation.</text>
</comment>
<dbReference type="InterPro" id="IPR001412">
    <property type="entry name" value="aa-tRNA-synth_I_CS"/>
</dbReference>
<feature type="binding site" evidence="7">
    <location>
        <position position="256"/>
    </location>
    <ligand>
        <name>ATP</name>
        <dbReference type="ChEBI" id="CHEBI:30616"/>
    </ligand>
</feature>
<comment type="catalytic activity">
    <reaction evidence="7">
        <text>tRNA(Glu) + L-glutamate + ATP = L-glutamyl-tRNA(Glu) + AMP + diphosphate</text>
        <dbReference type="Rhea" id="RHEA:23540"/>
        <dbReference type="Rhea" id="RHEA-COMP:9663"/>
        <dbReference type="Rhea" id="RHEA-COMP:9680"/>
        <dbReference type="ChEBI" id="CHEBI:29985"/>
        <dbReference type="ChEBI" id="CHEBI:30616"/>
        <dbReference type="ChEBI" id="CHEBI:33019"/>
        <dbReference type="ChEBI" id="CHEBI:78442"/>
        <dbReference type="ChEBI" id="CHEBI:78520"/>
        <dbReference type="ChEBI" id="CHEBI:456215"/>
        <dbReference type="EC" id="6.1.1.17"/>
    </reaction>
</comment>
<evidence type="ECO:0000256" key="5">
    <source>
        <dbReference type="ARBA" id="ARBA00022917"/>
    </source>
</evidence>
<dbReference type="EC" id="6.1.1.17" evidence="7"/>
<keyword evidence="7" id="KW-0963">Cytoplasm</keyword>
<dbReference type="STRING" id="1306947.J120_01275"/>
<protein>
    <recommendedName>
        <fullName evidence="7">Glutamate--tRNA ligase</fullName>
        <ecNumber evidence="7">6.1.1.17</ecNumber>
    </recommendedName>
    <alternativeName>
        <fullName evidence="7">Glutamyl-tRNA synthetase</fullName>
        <shortName evidence="7">GluRS</shortName>
    </alternativeName>
</protein>
<dbReference type="GO" id="GO:0004818">
    <property type="term" value="F:glutamate-tRNA ligase activity"/>
    <property type="evidence" value="ECO:0007669"/>
    <property type="project" value="UniProtKB-UniRule"/>
</dbReference>
<dbReference type="InterPro" id="IPR045462">
    <property type="entry name" value="aa-tRNA-synth_I_cd-bd"/>
</dbReference>
<feature type="short sequence motif" description="'HIGH' region" evidence="7">
    <location>
        <begin position="12"/>
        <end position="22"/>
    </location>
</feature>
<dbReference type="GO" id="GO:0005829">
    <property type="term" value="C:cytosol"/>
    <property type="evidence" value="ECO:0007669"/>
    <property type="project" value="TreeGrafter"/>
</dbReference>
<feature type="domain" description="Aminoacyl-tRNA synthetase class I anticodon-binding" evidence="9">
    <location>
        <begin position="342"/>
        <end position="475"/>
    </location>
</feature>
<keyword evidence="6 7" id="KW-0030">Aminoacyl-tRNA synthetase</keyword>
<dbReference type="GO" id="GO:0000049">
    <property type="term" value="F:tRNA binding"/>
    <property type="evidence" value="ECO:0007669"/>
    <property type="project" value="InterPro"/>
</dbReference>
<dbReference type="Pfam" id="PF00749">
    <property type="entry name" value="tRNA-synt_1c"/>
    <property type="match status" value="1"/>
</dbReference>
<dbReference type="HAMAP" id="MF_00022">
    <property type="entry name" value="Glu_tRNA_synth_type1"/>
    <property type="match status" value="1"/>
</dbReference>
<evidence type="ECO:0000313" key="11">
    <source>
        <dbReference type="Proteomes" id="UP000032214"/>
    </source>
</evidence>
<dbReference type="InterPro" id="IPR020751">
    <property type="entry name" value="aa-tRNA-synth_I_codon-bd_sub2"/>
</dbReference>
<dbReference type="Gene3D" id="1.10.10.350">
    <property type="match status" value="1"/>
</dbReference>
<evidence type="ECO:0000256" key="4">
    <source>
        <dbReference type="ARBA" id="ARBA00022840"/>
    </source>
</evidence>
<dbReference type="PRINTS" id="PR00987">
    <property type="entry name" value="TRNASYNTHGLU"/>
</dbReference>
<dbReference type="InterPro" id="IPR020058">
    <property type="entry name" value="Glu/Gln-tRNA-synth_Ib_cat-dom"/>
</dbReference>
<dbReference type="eggNOG" id="COG0008">
    <property type="taxonomic scope" value="Bacteria"/>
</dbReference>
<keyword evidence="11" id="KW-1185">Reference proteome</keyword>
<dbReference type="Pfam" id="PF19269">
    <property type="entry name" value="Anticodon_2"/>
    <property type="match status" value="1"/>
</dbReference>
<sequence length="483" mass="55389">MSTSSIRVRFAPSPTGMMHLGGVRTALMNYLFALQKNGIFIIRIEDTDTERNYDPQATGIINDILWLGLHYQHGPVVSGPDAPYFQSERTSIYQTHLTQLISNKFVYRCFCTSLELEKKRERQIALKQPPRYDKTCLKLSDQEIQKQLDKQVPFIWRMKFESDKSVTIHDLSHGIINFEFKNFSDFPLTRQDGSFTFIFANFVDDLTMKITHVIRGEDHLTNTACQAALYQAFEAPLPVFWHLPIICNVEGKKLSKRDFGFSLRDLKDTGYLPQAINNYLATIGGGTLDNQILALPELARSFDFNKIHATGQVKYDVEKLKWFNHKWINELNPQELYDQTIEFIKNEFPQTTSIPRDTLTVLLQAIKPNMTTLADAAELLRFYFVRTLIQKETFTSHIDSAFIQQIATVLTESINEVAHPETYIDKIKDLAKINNIPVKVLYTALRLCLTGTLGGPTLATILYILGESESRIRIVYLINQITK</sequence>
<organism evidence="10 11">
    <name type="scientific">candidate division TM6 bacterium JCVI TM6SC1</name>
    <dbReference type="NCBI Taxonomy" id="1306947"/>
    <lineage>
        <taxon>Bacteria</taxon>
        <taxon>Candidatus Babelota</taxon>
        <taxon>Vermiphilus</taxon>
    </lineage>
</organism>
<evidence type="ECO:0000256" key="2">
    <source>
        <dbReference type="ARBA" id="ARBA00022598"/>
    </source>
</evidence>
<dbReference type="Proteomes" id="UP000032214">
    <property type="component" value="Unassembled WGS sequence"/>
</dbReference>
<gene>
    <name evidence="7" type="primary">gltX</name>
    <name evidence="10" type="ORF">J120_01275</name>
</gene>
<dbReference type="EMBL" id="ARQD01000001">
    <property type="protein sequence ID" value="KIX85578.1"/>
    <property type="molecule type" value="Genomic_DNA"/>
</dbReference>
<dbReference type="PROSITE" id="PS00178">
    <property type="entry name" value="AA_TRNA_LIGASE_I"/>
    <property type="match status" value="1"/>
</dbReference>
<evidence type="ECO:0000259" key="8">
    <source>
        <dbReference type="Pfam" id="PF00749"/>
    </source>
</evidence>
<dbReference type="AlphaFoldDB" id="A0A0D2JML3"/>
<dbReference type="InterPro" id="IPR004527">
    <property type="entry name" value="Glu-tRNA-ligase_bac/mito"/>
</dbReference>
<evidence type="ECO:0000256" key="7">
    <source>
        <dbReference type="HAMAP-Rule" id="MF_00022"/>
    </source>
</evidence>
<comment type="similarity">
    <text evidence="1 7">Belongs to the class-I aminoacyl-tRNA synthetase family. Glutamate--tRNA ligase type 1 subfamily.</text>
</comment>
<evidence type="ECO:0000313" key="10">
    <source>
        <dbReference type="EMBL" id="KIX85578.1"/>
    </source>
</evidence>
<dbReference type="InterPro" id="IPR008925">
    <property type="entry name" value="aa_tRNA-synth_I_cd-bd_sf"/>
</dbReference>
<evidence type="ECO:0000256" key="3">
    <source>
        <dbReference type="ARBA" id="ARBA00022741"/>
    </source>
</evidence>
<dbReference type="GO" id="GO:0006424">
    <property type="term" value="P:glutamyl-tRNA aminoacylation"/>
    <property type="evidence" value="ECO:0007669"/>
    <property type="project" value="UniProtKB-UniRule"/>
</dbReference>
<keyword evidence="3 7" id="KW-0547">Nucleotide-binding</keyword>
<proteinExistence type="inferred from homology"/>
<dbReference type="SUPFAM" id="SSF48163">
    <property type="entry name" value="An anticodon-binding domain of class I aminoacyl-tRNA synthetases"/>
    <property type="match status" value="1"/>
</dbReference>
<comment type="subcellular location">
    <subcellularLocation>
        <location evidence="7">Cytoplasm</location>
    </subcellularLocation>
</comment>
<reference evidence="10 11" key="1">
    <citation type="journal article" date="2013" name="Proc. Natl. Acad. Sci. U.S.A.">
        <title>Candidate phylum TM6 genome recovered from a hospital sink biofilm provides genomic insights into this uncultivated phylum.</title>
        <authorList>
            <person name="McLean J.S."/>
            <person name="Lombardo M.J."/>
            <person name="Badger J.H."/>
            <person name="Edlund A."/>
            <person name="Novotny M."/>
            <person name="Yee-Greenbaum J."/>
            <person name="Vyahhi N."/>
            <person name="Hall A.P."/>
            <person name="Yang Y."/>
            <person name="Dupont C.L."/>
            <person name="Ziegler M.G."/>
            <person name="Chitsaz H."/>
            <person name="Allen A.E."/>
            <person name="Yooseph S."/>
            <person name="Tesler G."/>
            <person name="Pevzner P.A."/>
            <person name="Friedman R.M."/>
            <person name="Nealson K.H."/>
            <person name="Venter J.C."/>
            <person name="Lasken R.S."/>
        </authorList>
    </citation>
    <scope>NUCLEOTIDE SEQUENCE [LARGE SCALE GENOMIC DNA]</scope>
    <source>
        <strain evidence="10 11">TM6SC1</strain>
    </source>
</reference>
<dbReference type="Gene3D" id="3.40.50.620">
    <property type="entry name" value="HUPs"/>
    <property type="match status" value="1"/>
</dbReference>
<feature type="short sequence motif" description="'KMSKS' region" evidence="7">
    <location>
        <begin position="253"/>
        <end position="257"/>
    </location>
</feature>
<keyword evidence="4 7" id="KW-0067">ATP-binding</keyword>
<keyword evidence="5 7" id="KW-0648">Protein biosynthesis</keyword>
<dbReference type="SUPFAM" id="SSF52374">
    <property type="entry name" value="Nucleotidylyl transferase"/>
    <property type="match status" value="1"/>
</dbReference>
<dbReference type="InterPro" id="IPR014729">
    <property type="entry name" value="Rossmann-like_a/b/a_fold"/>
</dbReference>
<evidence type="ECO:0000259" key="9">
    <source>
        <dbReference type="Pfam" id="PF19269"/>
    </source>
</evidence>
<comment type="caution">
    <text evidence="10">The sequence shown here is derived from an EMBL/GenBank/DDBJ whole genome shotgun (WGS) entry which is preliminary data.</text>
</comment>
<keyword evidence="2 7" id="KW-0436">Ligase</keyword>